<name>A0AA39WXT2_9PEZI</name>
<keyword evidence="1" id="KW-0812">Transmembrane</keyword>
<evidence type="ECO:0000256" key="1">
    <source>
        <dbReference type="SAM" id="Phobius"/>
    </source>
</evidence>
<reference evidence="2" key="1">
    <citation type="submission" date="2023-06" db="EMBL/GenBank/DDBJ databases">
        <title>Genome-scale phylogeny and comparative genomics of the fungal order Sordariales.</title>
        <authorList>
            <consortium name="Lawrence Berkeley National Laboratory"/>
            <person name="Hensen N."/>
            <person name="Bonometti L."/>
            <person name="Westerberg I."/>
            <person name="Brannstrom I.O."/>
            <person name="Guillou S."/>
            <person name="Cros-Aarteil S."/>
            <person name="Calhoun S."/>
            <person name="Haridas S."/>
            <person name="Kuo A."/>
            <person name="Mondo S."/>
            <person name="Pangilinan J."/>
            <person name="Riley R."/>
            <person name="Labutti K."/>
            <person name="Andreopoulos B."/>
            <person name="Lipzen A."/>
            <person name="Chen C."/>
            <person name="Yanf M."/>
            <person name="Daum C."/>
            <person name="Ng V."/>
            <person name="Clum A."/>
            <person name="Steindorff A."/>
            <person name="Ohm R."/>
            <person name="Martin F."/>
            <person name="Silar P."/>
            <person name="Natvig D."/>
            <person name="Lalanne C."/>
            <person name="Gautier V."/>
            <person name="Ament-Velasquez S.L."/>
            <person name="Kruys A."/>
            <person name="Hutchinson M.I."/>
            <person name="Powell A.J."/>
            <person name="Barry K."/>
            <person name="Miller A.N."/>
            <person name="Grigoriev I.V."/>
            <person name="Debuchy R."/>
            <person name="Gladieux P."/>
            <person name="Thoren M.H."/>
            <person name="Johannesson H."/>
        </authorList>
    </citation>
    <scope>NUCLEOTIDE SEQUENCE</scope>
    <source>
        <strain evidence="2">CBS 606.72</strain>
    </source>
</reference>
<keyword evidence="1" id="KW-1133">Transmembrane helix</keyword>
<protein>
    <submittedName>
        <fullName evidence="2">Uncharacterized protein</fullName>
    </submittedName>
</protein>
<dbReference type="AlphaFoldDB" id="A0AA39WXT2"/>
<organism evidence="2 3">
    <name type="scientific">Immersiella caudata</name>
    <dbReference type="NCBI Taxonomy" id="314043"/>
    <lineage>
        <taxon>Eukaryota</taxon>
        <taxon>Fungi</taxon>
        <taxon>Dikarya</taxon>
        <taxon>Ascomycota</taxon>
        <taxon>Pezizomycotina</taxon>
        <taxon>Sordariomycetes</taxon>
        <taxon>Sordariomycetidae</taxon>
        <taxon>Sordariales</taxon>
        <taxon>Lasiosphaeriaceae</taxon>
        <taxon>Immersiella</taxon>
    </lineage>
</organism>
<dbReference type="Proteomes" id="UP001175000">
    <property type="component" value="Unassembled WGS sequence"/>
</dbReference>
<keyword evidence="1" id="KW-0472">Membrane</keyword>
<gene>
    <name evidence="2" type="ORF">B0T14DRAFT_183395</name>
</gene>
<feature type="transmembrane region" description="Helical" evidence="1">
    <location>
        <begin position="186"/>
        <end position="206"/>
    </location>
</feature>
<evidence type="ECO:0000313" key="2">
    <source>
        <dbReference type="EMBL" id="KAK0623551.1"/>
    </source>
</evidence>
<evidence type="ECO:0000313" key="3">
    <source>
        <dbReference type="Proteomes" id="UP001175000"/>
    </source>
</evidence>
<proteinExistence type="predicted"/>
<comment type="caution">
    <text evidence="2">The sequence shown here is derived from an EMBL/GenBank/DDBJ whole genome shotgun (WGS) entry which is preliminary data.</text>
</comment>
<dbReference type="EMBL" id="JAULSU010000003">
    <property type="protein sequence ID" value="KAK0623551.1"/>
    <property type="molecule type" value="Genomic_DNA"/>
</dbReference>
<accession>A0AA39WXT2</accession>
<keyword evidence="3" id="KW-1185">Reference proteome</keyword>
<sequence>MFSAPRKTHYHHPIPCPPCSAFHPISLSHHIPASRSPSWGRDVALASGRKTAVLHLAATRQTPPARTWASAPGGCCLPELDWIHTTGWQSSYWSLESWPSRPPDVLTLVKGLFRESLRGIFHIVRGQEVAPFYIASRTPALPSLSVFFLHGQSGGTTSPQRFLDLHQARCDGTPASLYHRYTCIKLSFVTISTTYLCLSIAGYTFLASSISSCHSSHISRS</sequence>